<evidence type="ECO:0000256" key="14">
    <source>
        <dbReference type="PIRNR" id="PIRNR006337"/>
    </source>
</evidence>
<dbReference type="InterPro" id="IPR013783">
    <property type="entry name" value="Ig-like_fold"/>
</dbReference>
<keyword evidence="9 14" id="KW-0326">Glycosidase</keyword>
<dbReference type="Gene3D" id="1.10.10.760">
    <property type="entry name" value="E-set domains of sugar-utilizing enzymes"/>
    <property type="match status" value="1"/>
</dbReference>
<organism evidence="16 17">
    <name type="scientific">Candidatus Methylocalor cossyra</name>
    <dbReference type="NCBI Taxonomy" id="3108543"/>
    <lineage>
        <taxon>Bacteria</taxon>
        <taxon>Pseudomonadati</taxon>
        <taxon>Pseudomonadota</taxon>
        <taxon>Gammaproteobacteria</taxon>
        <taxon>Methylococcales</taxon>
        <taxon>Methylococcaceae</taxon>
        <taxon>Candidatus Methylocalor</taxon>
    </lineage>
</organism>
<gene>
    <name evidence="16" type="primary">treZ</name>
    <name evidence="16" type="ORF">MECH1_V1_0806</name>
</gene>
<dbReference type="PANTHER" id="PTHR43651:SF11">
    <property type="entry name" value="MALTO-OLIGOSYLTREHALOSE TREHALOHYDROLASE"/>
    <property type="match status" value="1"/>
</dbReference>
<evidence type="ECO:0000256" key="4">
    <source>
        <dbReference type="ARBA" id="ARBA00012268"/>
    </source>
</evidence>
<evidence type="ECO:0000256" key="3">
    <source>
        <dbReference type="ARBA" id="ARBA00008061"/>
    </source>
</evidence>
<dbReference type="Pfam" id="PF02922">
    <property type="entry name" value="CBM_48"/>
    <property type="match status" value="1"/>
</dbReference>
<dbReference type="CDD" id="cd02853">
    <property type="entry name" value="E_set_MTHase_like_N"/>
    <property type="match status" value="1"/>
</dbReference>
<name>A0ABP1C5U9_9GAMM</name>
<dbReference type="PANTHER" id="PTHR43651">
    <property type="entry name" value="1,4-ALPHA-GLUCAN-BRANCHING ENZYME"/>
    <property type="match status" value="1"/>
</dbReference>
<evidence type="ECO:0000256" key="1">
    <source>
        <dbReference type="ARBA" id="ARBA00004496"/>
    </source>
</evidence>
<dbReference type="Gene3D" id="3.20.20.80">
    <property type="entry name" value="Glycosidases"/>
    <property type="match status" value="1"/>
</dbReference>
<evidence type="ECO:0000259" key="15">
    <source>
        <dbReference type="SMART" id="SM00642"/>
    </source>
</evidence>
<keyword evidence="7 14" id="KW-0378">Hydrolase</keyword>
<reference evidence="16 17" key="1">
    <citation type="submission" date="2024-04" db="EMBL/GenBank/DDBJ databases">
        <authorList>
            <person name="Cremers G."/>
        </authorList>
    </citation>
    <scope>NUCLEOTIDE SEQUENCE [LARGE SCALE GENOMIC DNA]</scope>
    <source>
        <strain evidence="16">MeCH1-AG</strain>
    </source>
</reference>
<keyword evidence="8" id="KW-0119">Carbohydrate metabolism</keyword>
<dbReference type="InterPro" id="IPR012768">
    <property type="entry name" value="Trehalose_TreZ"/>
</dbReference>
<dbReference type="EMBL" id="OZ026884">
    <property type="protein sequence ID" value="CAL1239582.1"/>
    <property type="molecule type" value="Genomic_DNA"/>
</dbReference>
<dbReference type="PIRSF" id="PIRSF006337">
    <property type="entry name" value="Trehalose_TreZ"/>
    <property type="match status" value="1"/>
</dbReference>
<evidence type="ECO:0000256" key="7">
    <source>
        <dbReference type="ARBA" id="ARBA00022801"/>
    </source>
</evidence>
<keyword evidence="17" id="KW-1185">Reference proteome</keyword>
<dbReference type="Gene3D" id="2.60.40.10">
    <property type="entry name" value="Immunoglobulins"/>
    <property type="match status" value="1"/>
</dbReference>
<dbReference type="InterPro" id="IPR004193">
    <property type="entry name" value="Glyco_hydro_13_N"/>
</dbReference>
<evidence type="ECO:0000256" key="10">
    <source>
        <dbReference type="ARBA" id="ARBA00032057"/>
    </source>
</evidence>
<protein>
    <recommendedName>
        <fullName evidence="5 13">Malto-oligosyltrehalose trehalohydrolase</fullName>
        <shortName evidence="14">MTHase</shortName>
        <ecNumber evidence="4 13">3.2.1.141</ecNumber>
    </recommendedName>
    <alternativeName>
        <fullName evidence="11 14">4-alpha-D-((1-&gt;4)-alpha-D-glucano)trehalose trehalohydrolase</fullName>
    </alternativeName>
    <alternativeName>
        <fullName evidence="10 14">Maltooligosyl trehalose trehalohydrolase</fullName>
    </alternativeName>
</protein>
<dbReference type="SUPFAM" id="SSF81296">
    <property type="entry name" value="E set domains"/>
    <property type="match status" value="1"/>
</dbReference>
<dbReference type="InterPro" id="IPR017853">
    <property type="entry name" value="GH"/>
</dbReference>
<evidence type="ECO:0000256" key="11">
    <source>
        <dbReference type="ARBA" id="ARBA00033284"/>
    </source>
</evidence>
<accession>A0ABP1C5U9</accession>
<dbReference type="InterPro" id="IPR014756">
    <property type="entry name" value="Ig_E-set"/>
</dbReference>
<dbReference type="InterPro" id="IPR022567">
    <property type="entry name" value="DUF3459"/>
</dbReference>
<evidence type="ECO:0000256" key="8">
    <source>
        <dbReference type="ARBA" id="ARBA00023277"/>
    </source>
</evidence>
<evidence type="ECO:0000256" key="5">
    <source>
        <dbReference type="ARBA" id="ARBA00015938"/>
    </source>
</evidence>
<keyword evidence="6" id="KW-0963">Cytoplasm</keyword>
<feature type="domain" description="Glycosyl hydrolase family 13 catalytic" evidence="15">
    <location>
        <begin position="95"/>
        <end position="467"/>
    </location>
</feature>
<evidence type="ECO:0000256" key="6">
    <source>
        <dbReference type="ARBA" id="ARBA00022490"/>
    </source>
</evidence>
<evidence type="ECO:0000256" key="9">
    <source>
        <dbReference type="ARBA" id="ARBA00023295"/>
    </source>
</evidence>
<proteinExistence type="inferred from homology"/>
<dbReference type="RefSeq" id="WP_348759126.1">
    <property type="nucleotide sequence ID" value="NZ_OZ026884.1"/>
</dbReference>
<evidence type="ECO:0000313" key="16">
    <source>
        <dbReference type="EMBL" id="CAL1239582.1"/>
    </source>
</evidence>
<comment type="similarity">
    <text evidence="3 14">Belongs to the glycosyl hydrolase 13 family.</text>
</comment>
<comment type="pathway">
    <text evidence="2 14">Glycan biosynthesis; trehalose biosynthesis.</text>
</comment>
<dbReference type="InterPro" id="IPR006047">
    <property type="entry name" value="GH13_cat_dom"/>
</dbReference>
<dbReference type="SUPFAM" id="SSF51445">
    <property type="entry name" value="(Trans)glycosidases"/>
    <property type="match status" value="1"/>
</dbReference>
<comment type="catalytic activity">
    <reaction evidence="12 14">
        <text>hydrolysis of (1-&gt;4)-alpha-D-glucosidic linkage in 4-alpha-D-[(1-&gt;4)-alpha-D-glucanosyl]n trehalose to yield trehalose and (1-&gt;4)-alpha-D-glucan.</text>
        <dbReference type="EC" id="3.2.1.141"/>
    </reaction>
</comment>
<dbReference type="Pfam" id="PF11941">
    <property type="entry name" value="DUF3459"/>
    <property type="match status" value="1"/>
</dbReference>
<dbReference type="Proteomes" id="UP001497493">
    <property type="component" value="Chromosome"/>
</dbReference>
<dbReference type="CDD" id="cd11325">
    <property type="entry name" value="AmyAc_GTHase"/>
    <property type="match status" value="1"/>
</dbReference>
<dbReference type="GO" id="GO:0033942">
    <property type="term" value="F:4-alpha-D-(1-&gt;4)-alpha-D-glucanotrehalose trehalohydrolase activity"/>
    <property type="evidence" value="ECO:0007669"/>
    <property type="project" value="UniProtKB-EC"/>
</dbReference>
<dbReference type="SMART" id="SM00642">
    <property type="entry name" value="Aamy"/>
    <property type="match status" value="1"/>
</dbReference>
<comment type="subcellular location">
    <subcellularLocation>
        <location evidence="1">Cytoplasm</location>
    </subcellularLocation>
</comment>
<dbReference type="EC" id="3.2.1.141" evidence="4 13"/>
<evidence type="ECO:0000256" key="13">
    <source>
        <dbReference type="NCBIfam" id="TIGR02402"/>
    </source>
</evidence>
<sequence>MLHTMHEMPFGAAVTAEGTRFRLWAPAATRVDLLLEGPGESSELPMAALGEGWFQRVVAEAKPGTRYRFRLDGGLCVPDPASRWNPDDVHGPSVVVDPRQFAWSDQGWRGRPWEEAVIYELHLGTFTPEGSFRAAADKLDYLVELGVTALEIMPVADFPGRRNWGYDGVLPFAPDASYGTPDDFKALIQAAHGKGLMVFLDVVYNHFGPEGNYLYVYARPFFSRRHHTPWGSAINFDGEDARTVRDFFLHNALYWLEEYRLDGLRLDAVHTIADDSRPDILEELAERVRSGPGRERHIHLILENDANAARYLTRTREGVARHYEAQWNDDLHHALHVLLTGESDGYYQDYAATPLAHLGRALREGFAFQGEPSPYRGGRPRGEPSRELPPSAFVAFLQTHDQVGNRAFGERLAQLTQPRPLRAAVALVLLAPSPPLLFMGEEFACPTPFRYFCDFGPELAAAVTFGRREEFAGFARFADPAVRETIPDPCAPATFLESKLNWEVLDWPRHAQWRAFYRDLLALRQRWIVPLLSQIRPGRARSVELGERALQVTWPLSGGGALTLLSNLGSQLVTGVERPAGELLAASEGDAAGALEAGRLAPWCTLWYLAAAEPVHA</sequence>
<dbReference type="NCBIfam" id="TIGR02402">
    <property type="entry name" value="trehalose_TreZ"/>
    <property type="match status" value="1"/>
</dbReference>
<dbReference type="InterPro" id="IPR044901">
    <property type="entry name" value="Trehalose_TreZ_E-set_sf"/>
</dbReference>
<dbReference type="Pfam" id="PF00128">
    <property type="entry name" value="Alpha-amylase"/>
    <property type="match status" value="1"/>
</dbReference>
<evidence type="ECO:0000256" key="2">
    <source>
        <dbReference type="ARBA" id="ARBA00005199"/>
    </source>
</evidence>
<evidence type="ECO:0000256" key="12">
    <source>
        <dbReference type="ARBA" id="ARBA00034013"/>
    </source>
</evidence>
<evidence type="ECO:0000313" key="17">
    <source>
        <dbReference type="Proteomes" id="UP001497493"/>
    </source>
</evidence>